<name>X1LLD6_9ZZZZ</name>
<evidence type="ECO:0000313" key="1">
    <source>
        <dbReference type="EMBL" id="GAH94938.1"/>
    </source>
</evidence>
<accession>X1LLD6</accession>
<dbReference type="EMBL" id="BARV01002685">
    <property type="protein sequence ID" value="GAH94938.1"/>
    <property type="molecule type" value="Genomic_DNA"/>
</dbReference>
<reference evidence="1" key="1">
    <citation type="journal article" date="2014" name="Front. Microbiol.">
        <title>High frequency of phylogenetically diverse reductive dehalogenase-homologous genes in deep subseafloor sedimentary metagenomes.</title>
        <authorList>
            <person name="Kawai M."/>
            <person name="Futagami T."/>
            <person name="Toyoda A."/>
            <person name="Takaki Y."/>
            <person name="Nishi S."/>
            <person name="Hori S."/>
            <person name="Arai W."/>
            <person name="Tsubouchi T."/>
            <person name="Morono Y."/>
            <person name="Uchiyama I."/>
            <person name="Ito T."/>
            <person name="Fujiyama A."/>
            <person name="Inagaki F."/>
            <person name="Takami H."/>
        </authorList>
    </citation>
    <scope>NUCLEOTIDE SEQUENCE</scope>
    <source>
        <strain evidence="1">Expedition CK06-06</strain>
    </source>
</reference>
<gene>
    <name evidence="1" type="ORF">S06H3_06797</name>
</gene>
<organism evidence="1">
    <name type="scientific">marine sediment metagenome</name>
    <dbReference type="NCBI Taxonomy" id="412755"/>
    <lineage>
        <taxon>unclassified sequences</taxon>
        <taxon>metagenomes</taxon>
        <taxon>ecological metagenomes</taxon>
    </lineage>
</organism>
<proteinExistence type="predicted"/>
<protein>
    <submittedName>
        <fullName evidence="1">Uncharacterized protein</fullName>
    </submittedName>
</protein>
<dbReference type="AlphaFoldDB" id="X1LLD6"/>
<comment type="caution">
    <text evidence="1">The sequence shown here is derived from an EMBL/GenBank/DDBJ whole genome shotgun (WGS) entry which is preliminary data.</text>
</comment>
<sequence length="66" mass="7699">MILLILLLFNQTDIIDNITGIQKEIQILNLINGLELSENQNEKLVDIVNIWISILFVIWSLRFGIY</sequence>